<keyword evidence="1" id="KW-0732">Signal</keyword>
<organism evidence="3 4">
    <name type="scientific">Massariosphaeria phaeospora</name>
    <dbReference type="NCBI Taxonomy" id="100035"/>
    <lineage>
        <taxon>Eukaryota</taxon>
        <taxon>Fungi</taxon>
        <taxon>Dikarya</taxon>
        <taxon>Ascomycota</taxon>
        <taxon>Pezizomycotina</taxon>
        <taxon>Dothideomycetes</taxon>
        <taxon>Pleosporomycetidae</taxon>
        <taxon>Pleosporales</taxon>
        <taxon>Pleosporales incertae sedis</taxon>
        <taxon>Massariosphaeria</taxon>
    </lineage>
</organism>
<dbReference type="Gene3D" id="3.40.50.1820">
    <property type="entry name" value="alpha/beta hydrolase"/>
    <property type="match status" value="1"/>
</dbReference>
<evidence type="ECO:0000313" key="3">
    <source>
        <dbReference type="EMBL" id="KAF2871069.1"/>
    </source>
</evidence>
<dbReference type="Proteomes" id="UP000481861">
    <property type="component" value="Unassembled WGS sequence"/>
</dbReference>
<dbReference type="SUPFAM" id="SSF53474">
    <property type="entry name" value="alpha/beta-Hydrolases"/>
    <property type="match status" value="1"/>
</dbReference>
<gene>
    <name evidence="3" type="ORF">BDV95DRAFT_594975</name>
</gene>
<proteinExistence type="predicted"/>
<dbReference type="InterPro" id="IPR013094">
    <property type="entry name" value="AB_hydrolase_3"/>
</dbReference>
<comment type="caution">
    <text evidence="3">The sequence shown here is derived from an EMBL/GenBank/DDBJ whole genome shotgun (WGS) entry which is preliminary data.</text>
</comment>
<sequence>MEPILAGFALVVWVGLPLCCSHLSGGHGPQPATWVSQSCKPCRLDRTPLYGFACGFIFHDGTMSSSGEVSNQIDKAISHQRLFDNHLSNPTKFDHYRDKIFAERKDVNDMLEQCYVKHVPYHEIWPQNCTAAVKERAKTEQRCISTTLHIRLSMHKSLRDVTEPTKVNLAMDFHGGGGFTGSPNFVPWMHKPRLEYQFQKRTIILVDPEYPLLPQSDGRAILENQEHIVSWLFEQAETIIREENRNLEVDWTHTLLSGSSFGGGLALDMALNAICSSKALPKNLGIKLHVRYGLIHPYVKEGGEYMGVKVSREEAEDYSLKMRSLRDADVLLIPQAARDPPDGMFGAYSSSVSGQEDTSWSEYWRAQSFCFRLVRRNSAPPYRLAIRLDHGTSDSSVSYKDSQSLRDILLAKFWQVQVELHLQPNHEHGYDYDNSLGTMEAWYSARLE</sequence>
<feature type="domain" description="Alpha/beta hydrolase fold-3" evidence="2">
    <location>
        <begin position="171"/>
        <end position="341"/>
    </location>
</feature>
<evidence type="ECO:0000259" key="2">
    <source>
        <dbReference type="Pfam" id="PF07859"/>
    </source>
</evidence>
<dbReference type="OrthoDB" id="19653at2759"/>
<keyword evidence="4" id="KW-1185">Reference proteome</keyword>
<dbReference type="Pfam" id="PF07859">
    <property type="entry name" value="Abhydrolase_3"/>
    <property type="match status" value="1"/>
</dbReference>
<dbReference type="GO" id="GO:0016787">
    <property type="term" value="F:hydrolase activity"/>
    <property type="evidence" value="ECO:0007669"/>
    <property type="project" value="InterPro"/>
</dbReference>
<dbReference type="AlphaFoldDB" id="A0A7C8I541"/>
<feature type="signal peptide" evidence="1">
    <location>
        <begin position="1"/>
        <end position="21"/>
    </location>
</feature>
<name>A0A7C8I541_9PLEO</name>
<evidence type="ECO:0000313" key="4">
    <source>
        <dbReference type="Proteomes" id="UP000481861"/>
    </source>
</evidence>
<feature type="chain" id="PRO_5028977026" description="Alpha/beta hydrolase fold-3 domain-containing protein" evidence="1">
    <location>
        <begin position="22"/>
        <end position="448"/>
    </location>
</feature>
<dbReference type="EMBL" id="JAADJZ010000012">
    <property type="protein sequence ID" value="KAF2871069.1"/>
    <property type="molecule type" value="Genomic_DNA"/>
</dbReference>
<accession>A0A7C8I541</accession>
<protein>
    <recommendedName>
        <fullName evidence="2">Alpha/beta hydrolase fold-3 domain-containing protein</fullName>
    </recommendedName>
</protein>
<dbReference type="InterPro" id="IPR029058">
    <property type="entry name" value="AB_hydrolase_fold"/>
</dbReference>
<evidence type="ECO:0000256" key="1">
    <source>
        <dbReference type="SAM" id="SignalP"/>
    </source>
</evidence>
<reference evidence="3 4" key="1">
    <citation type="submission" date="2020-01" db="EMBL/GenBank/DDBJ databases">
        <authorList>
            <consortium name="DOE Joint Genome Institute"/>
            <person name="Haridas S."/>
            <person name="Albert R."/>
            <person name="Binder M."/>
            <person name="Bloem J."/>
            <person name="Labutti K."/>
            <person name="Salamov A."/>
            <person name="Andreopoulos B."/>
            <person name="Baker S.E."/>
            <person name="Barry K."/>
            <person name="Bills G."/>
            <person name="Bluhm B.H."/>
            <person name="Cannon C."/>
            <person name="Castanera R."/>
            <person name="Culley D.E."/>
            <person name="Daum C."/>
            <person name="Ezra D."/>
            <person name="Gonzalez J.B."/>
            <person name="Henrissat B."/>
            <person name="Kuo A."/>
            <person name="Liang C."/>
            <person name="Lipzen A."/>
            <person name="Lutzoni F."/>
            <person name="Magnuson J."/>
            <person name="Mondo S."/>
            <person name="Nolan M."/>
            <person name="Ohm R."/>
            <person name="Pangilinan J."/>
            <person name="Park H.-J.H."/>
            <person name="Ramirez L."/>
            <person name="Alfaro M."/>
            <person name="Sun H."/>
            <person name="Tritt A."/>
            <person name="Yoshinaga Y."/>
            <person name="Zwiers L.-H.L."/>
            <person name="Turgeon B.G."/>
            <person name="Goodwin S.B."/>
            <person name="Spatafora J.W."/>
            <person name="Crous P.W."/>
            <person name="Grigoriev I.V."/>
        </authorList>
    </citation>
    <scope>NUCLEOTIDE SEQUENCE [LARGE SCALE GENOMIC DNA]</scope>
    <source>
        <strain evidence="3 4">CBS 611.86</strain>
    </source>
</reference>